<dbReference type="PROSITE" id="PS51414">
    <property type="entry name" value="HSR"/>
    <property type="match status" value="1"/>
</dbReference>
<dbReference type="PROSITE" id="PS50016">
    <property type="entry name" value="ZF_PHD_2"/>
    <property type="match status" value="1"/>
</dbReference>
<dbReference type="InterPro" id="IPR019786">
    <property type="entry name" value="Zinc_finger_PHD-type_CS"/>
</dbReference>
<evidence type="ECO:0000256" key="2">
    <source>
        <dbReference type="ARBA" id="ARBA00022771"/>
    </source>
</evidence>
<feature type="non-terminal residue" evidence="9">
    <location>
        <position position="1"/>
    </location>
</feature>
<dbReference type="SUPFAM" id="SSF57903">
    <property type="entry name" value="FYVE/PHD zinc finger"/>
    <property type="match status" value="1"/>
</dbReference>
<sequence>MAGPGGDGDPRRLLKLHRTEIAMAVDDVFPLLHGLADHDVVPDHIFKETLSRTEREGSHRAFHALLTWLLGRDTAAVRDFWAVLFKDYNLERYSRLRPLRGALPKEVELGRQRRGRRLSPSPTAPVPHRPQGKRKAPEERDKARVAQPAARHSASPGPLVKVKTVRKPEGTDTPRTSRASDSSKIGSRAGDKPYTPAACEETEARSRSHSLKPPAQPKACQMTPCPLPRVQENEDECAACGDGGELICCDGCPRAFHLACLVPPLPHVPSGTWQCSSCVENVTEPGQLLEADLPVERPSEILGEAARDTQMGGVEGSLCSRCCTRIPTPHHCPAPSGDPRGLLLCMSCTGTLDTGGLGTTTAAGEQLIPAAKVSTSSARNGVGEEERGLCGAGRWRTSLHAQTEDGALGSDPVLGREELD</sequence>
<proteinExistence type="predicted"/>
<keyword evidence="4" id="KW-0238">DNA-binding</keyword>
<feature type="region of interest" description="Disordered" evidence="6">
    <location>
        <begin position="401"/>
        <end position="420"/>
    </location>
</feature>
<feature type="compositionally biased region" description="Basic and acidic residues" evidence="6">
    <location>
        <begin position="135"/>
        <end position="144"/>
    </location>
</feature>
<evidence type="ECO:0000313" key="10">
    <source>
        <dbReference type="Proteomes" id="UP000629713"/>
    </source>
</evidence>
<evidence type="ECO:0000259" key="7">
    <source>
        <dbReference type="PROSITE" id="PS50016"/>
    </source>
</evidence>
<dbReference type="SMART" id="SM00249">
    <property type="entry name" value="PHD"/>
    <property type="match status" value="1"/>
</dbReference>
<dbReference type="PRINTS" id="PR01711">
    <property type="entry name" value="AIREGULATOR"/>
</dbReference>
<evidence type="ECO:0000256" key="5">
    <source>
        <dbReference type="PROSITE-ProRule" id="PRU00146"/>
    </source>
</evidence>
<feature type="region of interest" description="Disordered" evidence="6">
    <location>
        <begin position="107"/>
        <end position="220"/>
    </location>
</feature>
<protein>
    <submittedName>
        <fullName evidence="9">AIRE regulator</fullName>
    </submittedName>
</protein>
<dbReference type="Gene3D" id="3.30.40.10">
    <property type="entry name" value="Zinc/RING finger domain, C3HC4 (zinc finger)"/>
    <property type="match status" value="1"/>
</dbReference>
<dbReference type="GO" id="GO:0003677">
    <property type="term" value="F:DNA binding"/>
    <property type="evidence" value="ECO:0007669"/>
    <property type="project" value="UniProtKB-KW"/>
</dbReference>
<dbReference type="InterPro" id="IPR013083">
    <property type="entry name" value="Znf_RING/FYVE/PHD"/>
</dbReference>
<dbReference type="EMBL" id="WBNO01014487">
    <property type="protein sequence ID" value="NXQ15252.1"/>
    <property type="molecule type" value="Genomic_DNA"/>
</dbReference>
<feature type="non-terminal residue" evidence="9">
    <location>
        <position position="420"/>
    </location>
</feature>
<evidence type="ECO:0000256" key="1">
    <source>
        <dbReference type="ARBA" id="ARBA00022723"/>
    </source>
</evidence>
<evidence type="ECO:0000256" key="3">
    <source>
        <dbReference type="ARBA" id="ARBA00022833"/>
    </source>
</evidence>
<dbReference type="Proteomes" id="UP000629713">
    <property type="component" value="Unassembled WGS sequence"/>
</dbReference>
<dbReference type="GO" id="GO:0045182">
    <property type="term" value="F:translation regulator activity"/>
    <property type="evidence" value="ECO:0007669"/>
    <property type="project" value="InterPro"/>
</dbReference>
<accession>A0A852FN89</accession>
<evidence type="ECO:0000256" key="4">
    <source>
        <dbReference type="ARBA" id="ARBA00023125"/>
    </source>
</evidence>
<dbReference type="GO" id="GO:0005634">
    <property type="term" value="C:nucleus"/>
    <property type="evidence" value="ECO:0007669"/>
    <property type="project" value="InterPro"/>
</dbReference>
<keyword evidence="3" id="KW-0862">Zinc</keyword>
<dbReference type="InterPro" id="IPR011011">
    <property type="entry name" value="Znf_FYVE_PHD"/>
</dbReference>
<dbReference type="AlphaFoldDB" id="A0A852FN89"/>
<dbReference type="CDD" id="cd15539">
    <property type="entry name" value="PHD1_AIRE"/>
    <property type="match status" value="1"/>
</dbReference>
<dbReference type="PROSITE" id="PS01359">
    <property type="entry name" value="ZF_PHD_1"/>
    <property type="match status" value="1"/>
</dbReference>
<dbReference type="PANTHER" id="PTHR46386">
    <property type="entry name" value="NUCLEAR BODY PROTEIN SP140"/>
    <property type="match status" value="1"/>
</dbReference>
<dbReference type="InterPro" id="IPR001965">
    <property type="entry name" value="Znf_PHD"/>
</dbReference>
<evidence type="ECO:0000313" key="9">
    <source>
        <dbReference type="EMBL" id="NXQ15252.1"/>
    </source>
</evidence>
<dbReference type="GO" id="GO:0005737">
    <property type="term" value="C:cytoplasm"/>
    <property type="evidence" value="ECO:0007669"/>
    <property type="project" value="InterPro"/>
</dbReference>
<evidence type="ECO:0000259" key="8">
    <source>
        <dbReference type="PROSITE" id="PS51414"/>
    </source>
</evidence>
<dbReference type="Pfam" id="PF00628">
    <property type="entry name" value="PHD"/>
    <property type="match status" value="1"/>
</dbReference>
<dbReference type="InterPro" id="IPR004865">
    <property type="entry name" value="HSR_dom"/>
</dbReference>
<gene>
    <name evidence="9" type="primary">Aire</name>
    <name evidence="9" type="ORF">PEUTAE_R08297</name>
</gene>
<dbReference type="GO" id="GO:0006959">
    <property type="term" value="P:humoral immune response"/>
    <property type="evidence" value="ECO:0007669"/>
    <property type="project" value="InterPro"/>
</dbReference>
<feature type="domain" description="HSR" evidence="8">
    <location>
        <begin position="1"/>
        <end position="108"/>
    </location>
</feature>
<reference evidence="9" key="1">
    <citation type="submission" date="2019-09" db="EMBL/GenBank/DDBJ databases">
        <title>Bird 10,000 Genomes (B10K) Project - Family phase.</title>
        <authorList>
            <person name="Zhang G."/>
        </authorList>
    </citation>
    <scope>NUCLEOTIDE SEQUENCE</scope>
    <source>
        <strain evidence="9">B10K-DU-002-52</strain>
        <tissue evidence="9">Muscle</tissue>
    </source>
</reference>
<feature type="compositionally biased region" description="Polar residues" evidence="6">
    <location>
        <begin position="173"/>
        <end position="185"/>
    </location>
</feature>
<dbReference type="GO" id="GO:0008270">
    <property type="term" value="F:zinc ion binding"/>
    <property type="evidence" value="ECO:0007669"/>
    <property type="project" value="UniProtKB-KW"/>
</dbReference>
<dbReference type="InterPro" id="IPR019787">
    <property type="entry name" value="Znf_PHD-finger"/>
</dbReference>
<keyword evidence="10" id="KW-1185">Reference proteome</keyword>
<dbReference type="InterPro" id="IPR043563">
    <property type="entry name" value="Sp110/Sp140/Sp140L-like"/>
</dbReference>
<keyword evidence="1" id="KW-0479">Metal-binding</keyword>
<organism evidence="9 10">
    <name type="scientific">Peucedramus taeniatus</name>
    <name type="common">Olive warbler</name>
    <dbReference type="NCBI Taxonomy" id="135441"/>
    <lineage>
        <taxon>Eukaryota</taxon>
        <taxon>Metazoa</taxon>
        <taxon>Chordata</taxon>
        <taxon>Craniata</taxon>
        <taxon>Vertebrata</taxon>
        <taxon>Euteleostomi</taxon>
        <taxon>Archelosauria</taxon>
        <taxon>Archosauria</taxon>
        <taxon>Dinosauria</taxon>
        <taxon>Saurischia</taxon>
        <taxon>Theropoda</taxon>
        <taxon>Coelurosauria</taxon>
        <taxon>Aves</taxon>
        <taxon>Neognathae</taxon>
        <taxon>Neoaves</taxon>
        <taxon>Telluraves</taxon>
        <taxon>Australaves</taxon>
        <taxon>Passeriformes</taxon>
        <taxon>Passeroidea</taxon>
        <taxon>Fringillidae</taxon>
        <taxon>Peucedraminae</taxon>
        <taxon>Peucedramus</taxon>
    </lineage>
</organism>
<comment type="caution">
    <text evidence="9">The sequence shown here is derived from an EMBL/GenBank/DDBJ whole genome shotgun (WGS) entry which is preliminary data.</text>
</comment>
<keyword evidence="2 5" id="KW-0863">Zinc-finger</keyword>
<dbReference type="GO" id="GO:0000981">
    <property type="term" value="F:DNA-binding transcription factor activity, RNA polymerase II-specific"/>
    <property type="evidence" value="ECO:0007669"/>
    <property type="project" value="TreeGrafter"/>
</dbReference>
<evidence type="ECO:0000256" key="6">
    <source>
        <dbReference type="SAM" id="MobiDB-lite"/>
    </source>
</evidence>
<dbReference type="PANTHER" id="PTHR46386:SF11">
    <property type="entry name" value="AUTOIMMUNE REGULATOR"/>
    <property type="match status" value="1"/>
</dbReference>
<dbReference type="Pfam" id="PF03172">
    <property type="entry name" value="HSR"/>
    <property type="match status" value="1"/>
</dbReference>
<dbReference type="InterPro" id="IPR008087">
    <property type="entry name" value="AIRE"/>
</dbReference>
<feature type="domain" description="PHD-type" evidence="7">
    <location>
        <begin position="234"/>
        <end position="281"/>
    </location>
</feature>
<name>A0A852FN89_PEUTA</name>